<evidence type="ECO:0000259" key="7">
    <source>
        <dbReference type="Pfam" id="PF08386"/>
    </source>
</evidence>
<feature type="domain" description="AB hydrolase-1" evidence="6">
    <location>
        <begin position="82"/>
        <end position="263"/>
    </location>
</feature>
<dbReference type="InterPro" id="IPR013595">
    <property type="entry name" value="Pept_S33_TAP-like_C"/>
</dbReference>
<comment type="similarity">
    <text evidence="1">Belongs to the peptidase S33 family.</text>
</comment>
<evidence type="ECO:0000256" key="2">
    <source>
        <dbReference type="ARBA" id="ARBA00022729"/>
    </source>
</evidence>
<feature type="region of interest" description="Disordered" evidence="4">
    <location>
        <begin position="545"/>
        <end position="566"/>
    </location>
</feature>
<dbReference type="SUPFAM" id="SSF53474">
    <property type="entry name" value="alpha/beta-Hydrolases"/>
    <property type="match status" value="1"/>
</dbReference>
<evidence type="ECO:0000256" key="4">
    <source>
        <dbReference type="SAM" id="MobiDB-lite"/>
    </source>
</evidence>
<gene>
    <name evidence="8" type="ORF">M5J20_03950</name>
</gene>
<dbReference type="Proteomes" id="UP001204000">
    <property type="component" value="Unassembled WGS sequence"/>
</dbReference>
<dbReference type="Pfam" id="PF08386">
    <property type="entry name" value="Abhydrolase_4"/>
    <property type="match status" value="1"/>
</dbReference>
<feature type="domain" description="Peptidase S33 tripeptidyl aminopeptidase-like C-terminal" evidence="7">
    <location>
        <begin position="441"/>
        <end position="523"/>
    </location>
</feature>
<reference evidence="8" key="1">
    <citation type="submission" date="2022-05" db="EMBL/GenBank/DDBJ databases">
        <title>Corynebacterium sp. TA-R-1 sp. nov., isolated from human feces.</title>
        <authorList>
            <person name="Shamsuzzaman M."/>
            <person name="Dahal R.H."/>
        </authorList>
    </citation>
    <scope>NUCLEOTIDE SEQUENCE</scope>
    <source>
        <strain evidence="8">TA-R-1</strain>
    </source>
</reference>
<keyword evidence="2 5" id="KW-0732">Signal</keyword>
<protein>
    <submittedName>
        <fullName evidence="8">Alpha/beta hydrolase</fullName>
    </submittedName>
</protein>
<feature type="chain" id="PRO_5047096811" evidence="5">
    <location>
        <begin position="24"/>
        <end position="566"/>
    </location>
</feature>
<evidence type="ECO:0000259" key="6">
    <source>
        <dbReference type="Pfam" id="PF00561"/>
    </source>
</evidence>
<evidence type="ECO:0000256" key="3">
    <source>
        <dbReference type="ARBA" id="ARBA00022801"/>
    </source>
</evidence>
<organism evidence="8 9">
    <name type="scientific">Corynebacterium stercoris</name>
    <dbReference type="NCBI Taxonomy" id="2943490"/>
    <lineage>
        <taxon>Bacteria</taxon>
        <taxon>Bacillati</taxon>
        <taxon>Actinomycetota</taxon>
        <taxon>Actinomycetes</taxon>
        <taxon>Mycobacteriales</taxon>
        <taxon>Corynebacteriaceae</taxon>
        <taxon>Corynebacterium</taxon>
    </lineage>
</organism>
<dbReference type="InterPro" id="IPR000073">
    <property type="entry name" value="AB_hydrolase_1"/>
</dbReference>
<dbReference type="Pfam" id="PF00561">
    <property type="entry name" value="Abhydrolase_1"/>
    <property type="match status" value="1"/>
</dbReference>
<evidence type="ECO:0000313" key="9">
    <source>
        <dbReference type="Proteomes" id="UP001204000"/>
    </source>
</evidence>
<name>A0ABT1G049_9CORY</name>
<dbReference type="InterPro" id="IPR029058">
    <property type="entry name" value="AB_hydrolase_fold"/>
</dbReference>
<keyword evidence="3 8" id="KW-0378">Hydrolase</keyword>
<dbReference type="RefSeq" id="WP_253576548.1">
    <property type="nucleotide sequence ID" value="NZ_JAMFTQ010000003.1"/>
</dbReference>
<dbReference type="PANTHER" id="PTHR43248">
    <property type="entry name" value="2-SUCCINYL-6-HYDROXY-2,4-CYCLOHEXADIENE-1-CARBOXYLATE SYNTHASE"/>
    <property type="match status" value="1"/>
</dbReference>
<sequence length="566" mass="60718">MCTALATGLTVLAAPLGAASASASPIAWEKCPPHVTEKGAQCGRVEVPMDYANPEGEKITIGFVRVPAKNPAARRGTIFTNPGGPGVDAYGYISDADSNALWPQEVLQEFDMVAVQPRGLRHSTPLECPDPEEPANPQAMLQLQYDVMVRPGGFIRTQCEQGRPGYTRTITTENNVRDWEQVRQALGEEQISIIGASYGTYLGSAYATAYPEHTDRLVLDSAADPAMMWTEIGASQELGFQRALNDYFEWVAANDDTLHMGDTPLKAYQYWYNQILAETGTNPTVTPPPARIGDLPPGFEFTGQAGANAITATGKARVEAEGVATRFLKPGANQANSELYLMTYQLLPVPMMWEQIARATNGSLQEENKALAEEMEARGETMPEPDPALVEEYEGQSIAQVMLMSVQACNEGVANPDLTQLPKALWARQTGNAFEAPFATMASGLQCNGAAPITGTVPLDGSKLATRPLQFNGTGDPQTIFEGRFGIAEPMNAHLVTVHGPGHGHVGTGNKTVDQAVVEYLRNAIFGPLDLPGFFQQPAMQPEVPAEVAEEATPDTAPVGEVTAAQ</sequence>
<keyword evidence="9" id="KW-1185">Reference proteome</keyword>
<dbReference type="PANTHER" id="PTHR43248:SF29">
    <property type="entry name" value="TRIPEPTIDYL AMINOPEPTIDASE"/>
    <property type="match status" value="1"/>
</dbReference>
<proteinExistence type="inferred from homology"/>
<evidence type="ECO:0000256" key="1">
    <source>
        <dbReference type="ARBA" id="ARBA00010088"/>
    </source>
</evidence>
<evidence type="ECO:0000256" key="5">
    <source>
        <dbReference type="SAM" id="SignalP"/>
    </source>
</evidence>
<dbReference type="Gene3D" id="3.40.50.1820">
    <property type="entry name" value="alpha/beta hydrolase"/>
    <property type="match status" value="1"/>
</dbReference>
<accession>A0ABT1G049</accession>
<evidence type="ECO:0000313" key="8">
    <source>
        <dbReference type="EMBL" id="MCP1387341.1"/>
    </source>
</evidence>
<dbReference type="EMBL" id="JAMFTQ010000003">
    <property type="protein sequence ID" value="MCP1387341.1"/>
    <property type="molecule type" value="Genomic_DNA"/>
</dbReference>
<dbReference type="GO" id="GO:0016787">
    <property type="term" value="F:hydrolase activity"/>
    <property type="evidence" value="ECO:0007669"/>
    <property type="project" value="UniProtKB-KW"/>
</dbReference>
<comment type="caution">
    <text evidence="8">The sequence shown here is derived from an EMBL/GenBank/DDBJ whole genome shotgun (WGS) entry which is preliminary data.</text>
</comment>
<feature type="signal peptide" evidence="5">
    <location>
        <begin position="1"/>
        <end position="23"/>
    </location>
</feature>
<dbReference type="InterPro" id="IPR051601">
    <property type="entry name" value="Serine_prot/Carboxylest_S33"/>
</dbReference>